<feature type="domain" description="PROP1-like PPR" evidence="4">
    <location>
        <begin position="292"/>
        <end position="430"/>
    </location>
</feature>
<evidence type="ECO:0000313" key="5">
    <source>
        <dbReference type="EMBL" id="EEC49922.1"/>
    </source>
</evidence>
<dbReference type="InterPro" id="IPR011990">
    <property type="entry name" value="TPR-like_helical_dom_sf"/>
</dbReference>
<gene>
    <name evidence="5" type="ORF">PHATRDRAFT_44446</name>
</gene>
<feature type="compositionally biased region" description="Polar residues" evidence="3">
    <location>
        <begin position="805"/>
        <end position="822"/>
    </location>
</feature>
<accession>B7FU50</accession>
<dbReference type="RefSeq" id="XP_002178257.1">
    <property type="nucleotide sequence ID" value="XM_002178221.1"/>
</dbReference>
<dbReference type="InterPro" id="IPR002885">
    <property type="entry name" value="PPR_rpt"/>
</dbReference>
<sequence>MLARSIGSSTARLRLTNSKDFAGVDRARQVVRDFSSWQQRQQVRFHSFARITPGLVSSSDLVENSCCRRSTENPLFQQVRWKRKDGHKAFGRERPPTKAQRKRYNRSLQAKESKHGVPGSKAGIRREWEAERREDIMNPPPDLQLDDMEYGMGDAMLDDLMGNTAYLTAQETPEPAYLGHLHKKFFSQAANRMQTYKDQLERLSDPNSDTSQLVAADRVEMPNDKNISLALRAFRDRYGTKRQPIGMVKALEHLVKDIGVPITAFGENTYTTLMTCSRSPAEARRIIDLMRKEQHPVSSYSWSILVDTYAKAGDFKGCANAQLEMINDGIPPTLVSFTSLLAACAKVCNDGRVAHSIRAQAGKLGWEKWQEMRVVGVHPDVMAYGAMLKLTAARGHPERAINILEEMQQMDVKPTTLCFSYALRAVAKSHSTSIRYERGASRKMKRREFLTHHHGKLARSIVLLAENAEVKQDQGFVSALIMCAAAAGDVATAKAIYIASQIRQLDELRTIGSDQHLARLRGEDIHQYEGGLLEDPSLSNTNSSLSLPPQNMGRKYPSFEEREYGKDSRVLSAILHACACAVDKNGIGDMWQGRENQGYLCENSLRLLKARQVPKFVDNSIPGQTRTDALKWEGEYRDEDYRGKKRSPRKFRGVEEDIEAGTTLDQVDGDIARMYEDKEGRLKKEYRSTSFEDVWKLKYGEDWANDSGTKRIEERPMFNLESGLTSTGTGDASVRDDGTNEIEEQMFFDRESMRWTTIPLSERTKTRPSSVEINLPAVEGPPPEHEEMYFHKETSRWMTRAVTPSNMTPETEKNMSQAVSPSESRDAQEAVDFDDSNEDLYFDKDERRWKTRSRADAENARRTAFENQILQAKSQPNTKMADREKVDTEKTVKKGHEFQIFYSELRKEMQESGETIDDLTEDEAYELFLSAEEEYNEMMDMDPDEFSTLIDELDDEELATLSSKSLPEPESALSSNLGAAEIKSKQELHAKIEELKDEWDDSDDAPDDMFEPSFSPSSYKSVHSQSSPVREKTFLEEPTVTTTHAAQEPTISSVRVLDAEYVEKPLTGQSPSPKNVGLEQIAGGRDVFPGAFQEHAAATDAESFTKIDEQLELLRGMLPGFSDKRLSKIRKAFRSSLGDPSLLELTLIAREQMPDYITNNWLKHMSSLTSRYIMHKAVEEEKIDVHVLNAVLELDTAAGSLDRALQFYETEFAIRNLEPTAYSARLVIQMFVKNKRLQRALTFKNSIEMRGRTLDILSYGALIDYCSRHEQLGSALLLLKECLSKHEAPPGEAYLKHVRLLCRQADLIEEIGLEDMIGKDPIEWLRHGEANLKRDMSKKGRRDINLGRNRLMQL</sequence>
<feature type="repeat" description="PPR" evidence="2">
    <location>
        <begin position="298"/>
        <end position="332"/>
    </location>
</feature>
<dbReference type="PaxDb" id="2850-Phatr44446"/>
<dbReference type="InterPro" id="IPR033443">
    <property type="entry name" value="PROP1-like_PPR_dom"/>
</dbReference>
<evidence type="ECO:0000259" key="4">
    <source>
        <dbReference type="Pfam" id="PF17177"/>
    </source>
</evidence>
<feature type="region of interest" description="Disordered" evidence="3">
    <location>
        <begin position="86"/>
        <end position="123"/>
    </location>
</feature>
<dbReference type="eggNOG" id="KOG4197">
    <property type="taxonomic scope" value="Eukaryota"/>
</dbReference>
<evidence type="ECO:0000256" key="1">
    <source>
        <dbReference type="ARBA" id="ARBA00022737"/>
    </source>
</evidence>
<dbReference type="InParanoid" id="B7FU50"/>
<dbReference type="KEGG" id="pti:PHATRDRAFT_44446"/>
<organism evidence="5 6">
    <name type="scientific">Phaeodactylum tricornutum (strain CCAP 1055/1)</name>
    <dbReference type="NCBI Taxonomy" id="556484"/>
    <lineage>
        <taxon>Eukaryota</taxon>
        <taxon>Sar</taxon>
        <taxon>Stramenopiles</taxon>
        <taxon>Ochrophyta</taxon>
        <taxon>Bacillariophyta</taxon>
        <taxon>Bacillariophyceae</taxon>
        <taxon>Bacillariophycidae</taxon>
        <taxon>Naviculales</taxon>
        <taxon>Phaeodactylaceae</taxon>
        <taxon>Phaeodactylum</taxon>
    </lineage>
</organism>
<reference evidence="6" key="2">
    <citation type="submission" date="2008-08" db="EMBL/GenBank/DDBJ databases">
        <authorList>
            <consortium name="Diatom Consortium"/>
            <person name="Grigoriev I."/>
            <person name="Grimwood J."/>
            <person name="Kuo A."/>
            <person name="Otillar R.P."/>
            <person name="Salamov A."/>
            <person name="Detter J.C."/>
            <person name="Lindquist E."/>
            <person name="Shapiro H."/>
            <person name="Lucas S."/>
            <person name="Glavina del Rio T."/>
            <person name="Pitluck S."/>
            <person name="Rokhsar D."/>
            <person name="Bowler C."/>
        </authorList>
    </citation>
    <scope>GENOME REANNOTATION</scope>
    <source>
        <strain evidence="6">CCAP 1055/1</strain>
    </source>
</reference>
<dbReference type="Pfam" id="PF17177">
    <property type="entry name" value="PPR_long"/>
    <property type="match status" value="1"/>
</dbReference>
<feature type="region of interest" description="Disordered" evidence="3">
    <location>
        <begin position="762"/>
        <end position="785"/>
    </location>
</feature>
<dbReference type="GeneID" id="7197685"/>
<feature type="compositionally biased region" description="Basic and acidic residues" evidence="3">
    <location>
        <begin position="87"/>
        <end position="96"/>
    </location>
</feature>
<feature type="compositionally biased region" description="Polar residues" evidence="3">
    <location>
        <begin position="1014"/>
        <end position="1026"/>
    </location>
</feature>
<keyword evidence="1" id="KW-0677">Repeat</keyword>
<dbReference type="PROSITE" id="PS51375">
    <property type="entry name" value="PPR"/>
    <property type="match status" value="2"/>
</dbReference>
<dbReference type="PANTHER" id="PTHR47447:SF17">
    <property type="entry name" value="OS12G0638900 PROTEIN"/>
    <property type="match status" value="1"/>
</dbReference>
<feature type="compositionally biased region" description="Acidic residues" evidence="3">
    <location>
        <begin position="998"/>
        <end position="1010"/>
    </location>
</feature>
<dbReference type="EMBL" id="CM000607">
    <property type="protein sequence ID" value="EEC49922.1"/>
    <property type="molecule type" value="Genomic_DNA"/>
</dbReference>
<feature type="region of interest" description="Disordered" evidence="3">
    <location>
        <begin position="998"/>
        <end position="1026"/>
    </location>
</feature>
<dbReference type="Gene3D" id="1.25.40.10">
    <property type="entry name" value="Tetratricopeptide repeat domain"/>
    <property type="match status" value="2"/>
</dbReference>
<reference evidence="5 6" key="1">
    <citation type="journal article" date="2008" name="Nature">
        <title>The Phaeodactylum genome reveals the evolutionary history of diatom genomes.</title>
        <authorList>
            <person name="Bowler C."/>
            <person name="Allen A.E."/>
            <person name="Badger J.H."/>
            <person name="Grimwood J."/>
            <person name="Jabbari K."/>
            <person name="Kuo A."/>
            <person name="Maheswari U."/>
            <person name="Martens C."/>
            <person name="Maumus F."/>
            <person name="Otillar R.P."/>
            <person name="Rayko E."/>
            <person name="Salamov A."/>
            <person name="Vandepoele K."/>
            <person name="Beszteri B."/>
            <person name="Gruber A."/>
            <person name="Heijde M."/>
            <person name="Katinka M."/>
            <person name="Mock T."/>
            <person name="Valentin K."/>
            <person name="Verret F."/>
            <person name="Berges J.A."/>
            <person name="Brownlee C."/>
            <person name="Cadoret J.P."/>
            <person name="Chiovitti A."/>
            <person name="Choi C.J."/>
            <person name="Coesel S."/>
            <person name="De Martino A."/>
            <person name="Detter J.C."/>
            <person name="Durkin C."/>
            <person name="Falciatore A."/>
            <person name="Fournet J."/>
            <person name="Haruta M."/>
            <person name="Huysman M.J."/>
            <person name="Jenkins B.D."/>
            <person name="Jiroutova K."/>
            <person name="Jorgensen R.E."/>
            <person name="Joubert Y."/>
            <person name="Kaplan A."/>
            <person name="Kroger N."/>
            <person name="Kroth P.G."/>
            <person name="La Roche J."/>
            <person name="Lindquist E."/>
            <person name="Lommer M."/>
            <person name="Martin-Jezequel V."/>
            <person name="Lopez P.J."/>
            <person name="Lucas S."/>
            <person name="Mangogna M."/>
            <person name="McGinnis K."/>
            <person name="Medlin L.K."/>
            <person name="Montsant A."/>
            <person name="Oudot-Le Secq M.P."/>
            <person name="Napoli C."/>
            <person name="Obornik M."/>
            <person name="Parker M.S."/>
            <person name="Petit J.L."/>
            <person name="Porcel B.M."/>
            <person name="Poulsen N."/>
            <person name="Robison M."/>
            <person name="Rychlewski L."/>
            <person name="Rynearson T.A."/>
            <person name="Schmutz J."/>
            <person name="Shapiro H."/>
            <person name="Siaut M."/>
            <person name="Stanley M."/>
            <person name="Sussman M.R."/>
            <person name="Taylor A.R."/>
            <person name="Vardi A."/>
            <person name="von Dassow P."/>
            <person name="Vyverman W."/>
            <person name="Willis A."/>
            <person name="Wyrwicz L.S."/>
            <person name="Rokhsar D.S."/>
            <person name="Weissenbach J."/>
            <person name="Armbrust E.V."/>
            <person name="Green B.R."/>
            <person name="Van de Peer Y."/>
            <person name="Grigoriev I.V."/>
        </authorList>
    </citation>
    <scope>NUCLEOTIDE SEQUENCE [LARGE SCALE GENOMIC DNA]</scope>
    <source>
        <strain evidence="5 6">CCAP 1055/1</strain>
    </source>
</reference>
<feature type="repeat" description="PPR" evidence="2">
    <location>
        <begin position="380"/>
        <end position="414"/>
    </location>
</feature>
<proteinExistence type="predicted"/>
<evidence type="ECO:0000313" key="6">
    <source>
        <dbReference type="Proteomes" id="UP000000759"/>
    </source>
</evidence>
<dbReference type="HOGENOM" id="CLU_257497_0_0_1"/>
<evidence type="ECO:0000256" key="3">
    <source>
        <dbReference type="SAM" id="MobiDB-lite"/>
    </source>
</evidence>
<feature type="region of interest" description="Disordered" evidence="3">
    <location>
        <begin position="805"/>
        <end position="833"/>
    </location>
</feature>
<name>B7FU50_PHATC</name>
<protein>
    <recommendedName>
        <fullName evidence="4">PROP1-like PPR domain-containing protein</fullName>
    </recommendedName>
</protein>
<dbReference type="PANTHER" id="PTHR47447">
    <property type="entry name" value="OS03G0856100 PROTEIN"/>
    <property type="match status" value="1"/>
</dbReference>
<dbReference type="Proteomes" id="UP000000759">
    <property type="component" value="Chromosome 4"/>
</dbReference>
<dbReference type="OrthoDB" id="43068at2759"/>
<dbReference type="STRING" id="556484.B7FU50"/>
<keyword evidence="6" id="KW-1185">Reference proteome</keyword>
<evidence type="ECO:0000256" key="2">
    <source>
        <dbReference type="PROSITE-ProRule" id="PRU00708"/>
    </source>
</evidence>